<keyword evidence="6" id="KW-0472">Membrane</keyword>
<dbReference type="EMBL" id="LXQA010123006">
    <property type="protein sequence ID" value="MCI21042.1"/>
    <property type="molecule type" value="Genomic_DNA"/>
</dbReference>
<dbReference type="Pfam" id="PF07714">
    <property type="entry name" value="PK_Tyr_Ser-Thr"/>
    <property type="match status" value="1"/>
</dbReference>
<keyword evidence="9" id="KW-0418">Kinase</keyword>
<evidence type="ECO:0000256" key="5">
    <source>
        <dbReference type="ARBA" id="ARBA00022989"/>
    </source>
</evidence>
<comment type="subcellular location">
    <subcellularLocation>
        <location evidence="1">Cell membrane</location>
        <topology evidence="1">Single-pass membrane protein</topology>
    </subcellularLocation>
</comment>
<dbReference type="InterPro" id="IPR001245">
    <property type="entry name" value="Ser-Thr/Tyr_kinase_cat_dom"/>
</dbReference>
<organism evidence="9 10">
    <name type="scientific">Trifolium medium</name>
    <dbReference type="NCBI Taxonomy" id="97028"/>
    <lineage>
        <taxon>Eukaryota</taxon>
        <taxon>Viridiplantae</taxon>
        <taxon>Streptophyta</taxon>
        <taxon>Embryophyta</taxon>
        <taxon>Tracheophyta</taxon>
        <taxon>Spermatophyta</taxon>
        <taxon>Magnoliopsida</taxon>
        <taxon>eudicotyledons</taxon>
        <taxon>Gunneridae</taxon>
        <taxon>Pentapetalae</taxon>
        <taxon>rosids</taxon>
        <taxon>fabids</taxon>
        <taxon>Fabales</taxon>
        <taxon>Fabaceae</taxon>
        <taxon>Papilionoideae</taxon>
        <taxon>50 kb inversion clade</taxon>
        <taxon>NPAAA clade</taxon>
        <taxon>Hologalegina</taxon>
        <taxon>IRL clade</taxon>
        <taxon>Trifolieae</taxon>
        <taxon>Trifolium</taxon>
    </lineage>
</organism>
<evidence type="ECO:0000313" key="10">
    <source>
        <dbReference type="Proteomes" id="UP000265520"/>
    </source>
</evidence>
<evidence type="ECO:0000259" key="8">
    <source>
        <dbReference type="Pfam" id="PF07714"/>
    </source>
</evidence>
<comment type="caution">
    <text evidence="9">The sequence shown here is derived from an EMBL/GenBank/DDBJ whole genome shotgun (WGS) entry which is preliminary data.</text>
</comment>
<dbReference type="PANTHER" id="PTHR46204">
    <property type="entry name" value="CHITIN ELICITOR RECEPTOR KINASE 1-RELATED"/>
    <property type="match status" value="1"/>
</dbReference>
<dbReference type="GO" id="GO:0005886">
    <property type="term" value="C:plasma membrane"/>
    <property type="evidence" value="ECO:0007669"/>
    <property type="project" value="UniProtKB-SubCell"/>
</dbReference>
<proteinExistence type="predicted"/>
<keyword evidence="2" id="KW-1003">Cell membrane</keyword>
<dbReference type="GO" id="GO:0045087">
    <property type="term" value="P:innate immune response"/>
    <property type="evidence" value="ECO:0007669"/>
    <property type="project" value="InterPro"/>
</dbReference>
<evidence type="ECO:0000256" key="1">
    <source>
        <dbReference type="ARBA" id="ARBA00004162"/>
    </source>
</evidence>
<dbReference type="SUPFAM" id="SSF56112">
    <property type="entry name" value="Protein kinase-like (PK-like)"/>
    <property type="match status" value="1"/>
</dbReference>
<dbReference type="Gene3D" id="1.10.510.10">
    <property type="entry name" value="Transferase(Phosphotransferase) domain 1"/>
    <property type="match status" value="1"/>
</dbReference>
<evidence type="ECO:0000256" key="3">
    <source>
        <dbReference type="ARBA" id="ARBA00022692"/>
    </source>
</evidence>
<reference evidence="9 10" key="1">
    <citation type="journal article" date="2018" name="Front. Plant Sci.">
        <title>Red Clover (Trifolium pratense) and Zigzag Clover (T. medium) - A Picture of Genomic Similarities and Differences.</title>
        <authorList>
            <person name="Dluhosova J."/>
            <person name="Istvanek J."/>
            <person name="Nedelnik J."/>
            <person name="Repkova J."/>
        </authorList>
    </citation>
    <scope>NUCLEOTIDE SEQUENCE [LARGE SCALE GENOMIC DNA]</scope>
    <source>
        <strain evidence="10">cv. 10/8</strain>
        <tissue evidence="9">Leaf</tissue>
    </source>
</reference>
<dbReference type="InterPro" id="IPR011009">
    <property type="entry name" value="Kinase-like_dom_sf"/>
</dbReference>
<keyword evidence="4" id="KW-0732">Signal</keyword>
<evidence type="ECO:0000256" key="4">
    <source>
        <dbReference type="ARBA" id="ARBA00022729"/>
    </source>
</evidence>
<dbReference type="Proteomes" id="UP000265520">
    <property type="component" value="Unassembled WGS sequence"/>
</dbReference>
<protein>
    <submittedName>
        <fullName evidence="9">Chitin elicitor receptor kinase 1-like</fullName>
    </submittedName>
</protein>
<keyword evidence="7" id="KW-1015">Disulfide bond</keyword>
<keyword evidence="9" id="KW-0675">Receptor</keyword>
<evidence type="ECO:0000256" key="7">
    <source>
        <dbReference type="ARBA" id="ARBA00023157"/>
    </source>
</evidence>
<dbReference type="GO" id="GO:0019199">
    <property type="term" value="F:transmembrane receptor protein kinase activity"/>
    <property type="evidence" value="ECO:0007669"/>
    <property type="project" value="InterPro"/>
</dbReference>
<name>A0A392QAY7_9FABA</name>
<feature type="non-terminal residue" evidence="9">
    <location>
        <position position="1"/>
    </location>
</feature>
<sequence length="69" mass="7966">KTAIKKMTMLATREFLAEMKVLTSVHHRNLVRLIGYCIEGSLFLVERTADMVYQVANCSRCSERPRVYS</sequence>
<keyword evidence="3" id="KW-0812">Transmembrane</keyword>
<dbReference type="PANTHER" id="PTHR46204:SF2">
    <property type="entry name" value="CHITIN ELICITOR RECEPTOR KINASE 1"/>
    <property type="match status" value="1"/>
</dbReference>
<feature type="domain" description="Serine-threonine/tyrosine-protein kinase catalytic" evidence="8">
    <location>
        <begin position="3"/>
        <end position="46"/>
    </location>
</feature>
<keyword evidence="10" id="KW-1185">Reference proteome</keyword>
<evidence type="ECO:0000256" key="6">
    <source>
        <dbReference type="ARBA" id="ARBA00023136"/>
    </source>
</evidence>
<evidence type="ECO:0000256" key="2">
    <source>
        <dbReference type="ARBA" id="ARBA00022475"/>
    </source>
</evidence>
<accession>A0A392QAY7</accession>
<evidence type="ECO:0000313" key="9">
    <source>
        <dbReference type="EMBL" id="MCI21042.1"/>
    </source>
</evidence>
<dbReference type="AlphaFoldDB" id="A0A392QAY7"/>
<dbReference type="InterPro" id="IPR044812">
    <property type="entry name" value="CERK1/LYK3-like"/>
</dbReference>
<keyword evidence="5" id="KW-1133">Transmembrane helix</keyword>
<keyword evidence="9" id="KW-0808">Transferase</keyword>